<sequence>MSQSPLLTVTSLVTSGVTSTVVSTHSRTEFDTTTITTTVVSTTTVRTTTTSTTSTVSITASESTISTATTTTFTSTTTYTVYSTFALRPTASGIANSGSFAEIVHYLETTPRYGVVLSTRNAADDVENELFQLSPECHLTALGGDNPGSRLFTENCCLRGGTSFAFLRSTPPGPIAGVGTQPSICRNNHPESTGL</sequence>
<name>A0A6A6FME5_9PEZI</name>
<accession>A0A6A6FME5</accession>
<evidence type="ECO:0000313" key="2">
    <source>
        <dbReference type="EMBL" id="KAF2214378.1"/>
    </source>
</evidence>
<keyword evidence="3" id="KW-1185">Reference proteome</keyword>
<dbReference type="EMBL" id="ML992668">
    <property type="protein sequence ID" value="KAF2214378.1"/>
    <property type="molecule type" value="Genomic_DNA"/>
</dbReference>
<reference evidence="2" key="1">
    <citation type="journal article" date="2020" name="Stud. Mycol.">
        <title>101 Dothideomycetes genomes: a test case for predicting lifestyles and emergence of pathogens.</title>
        <authorList>
            <person name="Haridas S."/>
            <person name="Albert R."/>
            <person name="Binder M."/>
            <person name="Bloem J."/>
            <person name="Labutti K."/>
            <person name="Salamov A."/>
            <person name="Andreopoulos B."/>
            <person name="Baker S."/>
            <person name="Barry K."/>
            <person name="Bills G."/>
            <person name="Bluhm B."/>
            <person name="Cannon C."/>
            <person name="Castanera R."/>
            <person name="Culley D."/>
            <person name="Daum C."/>
            <person name="Ezra D."/>
            <person name="Gonzalez J."/>
            <person name="Henrissat B."/>
            <person name="Kuo A."/>
            <person name="Liang C."/>
            <person name="Lipzen A."/>
            <person name="Lutzoni F."/>
            <person name="Magnuson J."/>
            <person name="Mondo S."/>
            <person name="Nolan M."/>
            <person name="Ohm R."/>
            <person name="Pangilinan J."/>
            <person name="Park H.-J."/>
            <person name="Ramirez L."/>
            <person name="Alfaro M."/>
            <person name="Sun H."/>
            <person name="Tritt A."/>
            <person name="Yoshinaga Y."/>
            <person name="Zwiers L.-H."/>
            <person name="Turgeon B."/>
            <person name="Goodwin S."/>
            <person name="Spatafora J."/>
            <person name="Crous P."/>
            <person name="Grigoriev I."/>
        </authorList>
    </citation>
    <scope>NUCLEOTIDE SEQUENCE</scope>
    <source>
        <strain evidence="2">SCOH1-5</strain>
    </source>
</reference>
<feature type="chain" id="PRO_5025655301" evidence="1">
    <location>
        <begin position="20"/>
        <end position="195"/>
    </location>
</feature>
<dbReference type="OrthoDB" id="10388126at2759"/>
<feature type="signal peptide" evidence="1">
    <location>
        <begin position="1"/>
        <end position="19"/>
    </location>
</feature>
<keyword evidence="1" id="KW-0732">Signal</keyword>
<proteinExistence type="predicted"/>
<gene>
    <name evidence="2" type="ORF">CERZMDRAFT_83083</name>
</gene>
<dbReference type="Proteomes" id="UP000799539">
    <property type="component" value="Unassembled WGS sequence"/>
</dbReference>
<protein>
    <submittedName>
        <fullName evidence="2">Uncharacterized protein</fullName>
    </submittedName>
</protein>
<evidence type="ECO:0000313" key="3">
    <source>
        <dbReference type="Proteomes" id="UP000799539"/>
    </source>
</evidence>
<organism evidence="2 3">
    <name type="scientific">Cercospora zeae-maydis SCOH1-5</name>
    <dbReference type="NCBI Taxonomy" id="717836"/>
    <lineage>
        <taxon>Eukaryota</taxon>
        <taxon>Fungi</taxon>
        <taxon>Dikarya</taxon>
        <taxon>Ascomycota</taxon>
        <taxon>Pezizomycotina</taxon>
        <taxon>Dothideomycetes</taxon>
        <taxon>Dothideomycetidae</taxon>
        <taxon>Mycosphaerellales</taxon>
        <taxon>Mycosphaerellaceae</taxon>
        <taxon>Cercospora</taxon>
    </lineage>
</organism>
<dbReference type="AlphaFoldDB" id="A0A6A6FME5"/>
<evidence type="ECO:0000256" key="1">
    <source>
        <dbReference type="SAM" id="SignalP"/>
    </source>
</evidence>